<proteinExistence type="predicted"/>
<gene>
    <name evidence="2" type="primary">lanM</name>
    <name evidence="2" type="ORF">EIY87_41125</name>
</gene>
<dbReference type="SMART" id="SM01260">
    <property type="entry name" value="LANC_like"/>
    <property type="match status" value="1"/>
</dbReference>
<dbReference type="OrthoDB" id="9148343at2"/>
<dbReference type="GO" id="GO:0031179">
    <property type="term" value="P:peptide modification"/>
    <property type="evidence" value="ECO:0007669"/>
    <property type="project" value="InterPro"/>
</dbReference>
<organism evidence="2 3">
    <name type="scientific">Amycolatopsis eburnea</name>
    <dbReference type="NCBI Taxonomy" id="2267691"/>
    <lineage>
        <taxon>Bacteria</taxon>
        <taxon>Bacillati</taxon>
        <taxon>Actinomycetota</taxon>
        <taxon>Actinomycetes</taxon>
        <taxon>Pseudonocardiales</taxon>
        <taxon>Pseudonocardiaceae</taxon>
        <taxon>Amycolatopsis</taxon>
    </lineage>
</organism>
<dbReference type="EMBL" id="RSEC01000061">
    <property type="protein sequence ID" value="RSD09438.1"/>
    <property type="molecule type" value="Genomic_DNA"/>
</dbReference>
<evidence type="ECO:0000259" key="1">
    <source>
        <dbReference type="Pfam" id="PF13575"/>
    </source>
</evidence>
<evidence type="ECO:0000313" key="2">
    <source>
        <dbReference type="EMBL" id="RSD09438.1"/>
    </source>
</evidence>
<accession>A0A3R9F3D2</accession>
<dbReference type="AlphaFoldDB" id="A0A3R9F3D2"/>
<reference evidence="2 3" key="1">
    <citation type="submission" date="2018-12" db="EMBL/GenBank/DDBJ databases">
        <title>Amycolatopsis eburnea sp. nov. actinomycete associate with arbuscular mycorrhiza fungal spore.</title>
        <authorList>
            <person name="Lumyong S."/>
            <person name="Chaiya L."/>
        </authorList>
    </citation>
    <scope>NUCLEOTIDE SEQUENCE [LARGE SCALE GENOMIC DNA]</scope>
    <source>
        <strain evidence="2 3">GLM-1</strain>
    </source>
</reference>
<dbReference type="Proteomes" id="UP000267081">
    <property type="component" value="Unassembled WGS sequence"/>
</dbReference>
<protein>
    <submittedName>
        <fullName evidence="2">Type 2 lantipeptide synthetase LanM</fullName>
    </submittedName>
</protein>
<dbReference type="SUPFAM" id="SSF158745">
    <property type="entry name" value="LanC-like"/>
    <property type="match status" value="1"/>
</dbReference>
<dbReference type="NCBIfam" id="TIGR03897">
    <property type="entry name" value="lanti_2_LanM"/>
    <property type="match status" value="1"/>
</dbReference>
<dbReference type="InterPro" id="IPR012341">
    <property type="entry name" value="6hp_glycosidase-like_sf"/>
</dbReference>
<evidence type="ECO:0000313" key="3">
    <source>
        <dbReference type="Proteomes" id="UP000267081"/>
    </source>
</evidence>
<dbReference type="CDD" id="cd04792">
    <property type="entry name" value="LanM-like"/>
    <property type="match status" value="1"/>
</dbReference>
<comment type="caution">
    <text evidence="2">The sequence shown here is derived from an EMBL/GenBank/DDBJ whole genome shotgun (WGS) entry which is preliminary data.</text>
</comment>
<sequence length="955" mass="99175">MLDPVIPPQPNPATTTLPPTWWAAGLTPHERRPGTRPAWVDFAEAALSRESAAPRSALSRESAAWREAFAGVFRPFTDAARAAIAAAAAGSPAVDAASVADGCAAQLGHQLAGLAARTLVLELGRARHKEILDGETPEARFADFVRRTGTPAGLTDLLHRYPVLARLAAQASLFAIAATTELLARFDADRVALAAFVGTDPGPLVEVSGGTGDAHQRGRAVRELRFAGGARVVYKPRPLDLHTAFTALVGWLNPRVPGLELETVDVLTRPGYGWLRFVEHRPCADLTQVDRFYRRQGVLLALLHALDGTDVHFENIIAAGDQPVLIDIETLFQPVLPAESTETDPAAELLARSVHRTMLLPQMIVGEHGAVDISGLGGGRAAAPALERVDWLDAGTDRMRLVRVPGSVGTGVNRPTLGGVDVEPAEHGAALLAGFRAGYDAIAAGATEFAALLESCAGAGIRVLVRPTSFYTRLLDETTHPSLLADAAARDEAFGLLHDDSTDDVRRALVAAELTDLWAGDVPMFTGEPGSADVWDTERNRLAGLLGTTPLASVRAKVAGMTTIDRRDQEWLISAALATRPDAETHAGSGVSDGILPSKTPEPAHLLSAACGVADAIIARACTAGGRVNWVGLELVDEKYWTVLPMGGGLGEGYPGVALFLAQLAELTGIDRYRDLAGKAISGLPSLVSALEADPELAEAAGPGGLLGLGGVAYAAARLARLLDRPDLLDLCARTVAVMPAPTPRTSPRFTTGLAGGLVALRSVATQTGLEPATALAGAYAAELASRSIDPDLADPGFAHGAAGVDWALSGHPRETATLPPAKAATGHGWCSGLAGQVLAYAGDPDVLGGLDEQVRRLAAQEPLRDLSLCHGETGITDVLGVLAETGHAGAEAALATRTGLLLTAVEQDGARCGTPDGVPSPGLLTGLAGIGYGLLRLGFGPRVPSALLLQAPTR</sequence>
<dbReference type="GO" id="GO:0005975">
    <property type="term" value="P:carbohydrate metabolic process"/>
    <property type="evidence" value="ECO:0007669"/>
    <property type="project" value="InterPro"/>
</dbReference>
<name>A0A3R9F3D2_9PSEU</name>
<dbReference type="InterPro" id="IPR017146">
    <property type="entry name" value="Lanti_2_LanM"/>
</dbReference>
<dbReference type="Pfam" id="PF05147">
    <property type="entry name" value="LANC_like"/>
    <property type="match status" value="2"/>
</dbReference>
<dbReference type="PRINTS" id="PR01950">
    <property type="entry name" value="LANCSUPER"/>
</dbReference>
<dbReference type="PIRSF" id="PIRSF037228">
    <property type="entry name" value="Lant_mod_RumM"/>
    <property type="match status" value="1"/>
</dbReference>
<dbReference type="InterPro" id="IPR007822">
    <property type="entry name" value="LANC-like"/>
</dbReference>
<dbReference type="InterPro" id="IPR025410">
    <property type="entry name" value="Lant_dehyd"/>
</dbReference>
<dbReference type="Gene3D" id="1.50.10.10">
    <property type="match status" value="1"/>
</dbReference>
<feature type="domain" description="Lantibiotic biosynthesis protein dehydration" evidence="1">
    <location>
        <begin position="161"/>
        <end position="526"/>
    </location>
</feature>
<keyword evidence="3" id="KW-1185">Reference proteome</keyword>
<dbReference type="Pfam" id="PF13575">
    <property type="entry name" value="DUF4135"/>
    <property type="match status" value="1"/>
</dbReference>